<dbReference type="Proteomes" id="UP000443843">
    <property type="component" value="Unassembled WGS sequence"/>
</dbReference>
<evidence type="ECO:0000313" key="1">
    <source>
        <dbReference type="EMBL" id="MWB77189.1"/>
    </source>
</evidence>
<evidence type="ECO:0000313" key="2">
    <source>
        <dbReference type="Proteomes" id="UP000443843"/>
    </source>
</evidence>
<sequence>MIAIRIIGGCAIGVRLRTVRAAGLVGIAQVTDLLSKSCLHAIAAVQRKSHTVPSVS</sequence>
<organism evidence="1 2">
    <name type="scientific">Pseudooceanicola pacificus</name>
    <dbReference type="NCBI Taxonomy" id="2676438"/>
    <lineage>
        <taxon>Bacteria</taxon>
        <taxon>Pseudomonadati</taxon>
        <taxon>Pseudomonadota</taxon>
        <taxon>Alphaproteobacteria</taxon>
        <taxon>Rhodobacterales</taxon>
        <taxon>Paracoccaceae</taxon>
        <taxon>Pseudooceanicola</taxon>
    </lineage>
</organism>
<comment type="caution">
    <text evidence="1">The sequence shown here is derived from an EMBL/GenBank/DDBJ whole genome shotgun (WGS) entry which is preliminary data.</text>
</comment>
<name>A0A844WE41_9RHOB</name>
<keyword evidence="2" id="KW-1185">Reference proteome</keyword>
<dbReference type="AlphaFoldDB" id="A0A844WE41"/>
<dbReference type="RefSeq" id="WP_160381454.1">
    <property type="nucleotide sequence ID" value="NZ_WNXQ01000002.1"/>
</dbReference>
<protein>
    <submittedName>
        <fullName evidence="1">Uncharacterized protein</fullName>
    </submittedName>
</protein>
<gene>
    <name evidence="1" type="ORF">GLS40_04050</name>
</gene>
<reference evidence="1 2" key="1">
    <citation type="submission" date="2019-11" db="EMBL/GenBank/DDBJ databases">
        <title>Pseudooceanicola pacifica sp. nov., isolated from deep-sea sediment of the Pacific Ocean.</title>
        <authorList>
            <person name="Lyu L."/>
        </authorList>
    </citation>
    <scope>NUCLEOTIDE SEQUENCE [LARGE SCALE GENOMIC DNA]</scope>
    <source>
        <strain evidence="1 2">216_PA32_1</strain>
    </source>
</reference>
<dbReference type="EMBL" id="WNXQ01000002">
    <property type="protein sequence ID" value="MWB77189.1"/>
    <property type="molecule type" value="Genomic_DNA"/>
</dbReference>
<accession>A0A844WE41</accession>
<proteinExistence type="predicted"/>